<accession>A0ABC8R463</accession>
<dbReference type="EMBL" id="CAUOFW020000981">
    <property type="protein sequence ID" value="CAK9139739.1"/>
    <property type="molecule type" value="Genomic_DNA"/>
</dbReference>
<name>A0ABC8R463_9AQUA</name>
<gene>
    <name evidence="1" type="ORF">ILEXP_LOCUS7138</name>
</gene>
<organism evidence="1 2">
    <name type="scientific">Ilex paraguariensis</name>
    <name type="common">yerba mate</name>
    <dbReference type="NCBI Taxonomy" id="185542"/>
    <lineage>
        <taxon>Eukaryota</taxon>
        <taxon>Viridiplantae</taxon>
        <taxon>Streptophyta</taxon>
        <taxon>Embryophyta</taxon>
        <taxon>Tracheophyta</taxon>
        <taxon>Spermatophyta</taxon>
        <taxon>Magnoliopsida</taxon>
        <taxon>eudicotyledons</taxon>
        <taxon>Gunneridae</taxon>
        <taxon>Pentapetalae</taxon>
        <taxon>asterids</taxon>
        <taxon>campanulids</taxon>
        <taxon>Aquifoliales</taxon>
        <taxon>Aquifoliaceae</taxon>
        <taxon>Ilex</taxon>
    </lineage>
</organism>
<sequence>TSKGGSRLNTVDSIKSTHRICFQDLTWSLPQDDLCHRSEQKALRLNASKPKCPPSGNPTEKK</sequence>
<proteinExistence type="predicted"/>
<dbReference type="AlphaFoldDB" id="A0ABC8R463"/>
<evidence type="ECO:0000313" key="2">
    <source>
        <dbReference type="Proteomes" id="UP001642360"/>
    </source>
</evidence>
<feature type="non-terminal residue" evidence="1">
    <location>
        <position position="62"/>
    </location>
</feature>
<dbReference type="Proteomes" id="UP001642360">
    <property type="component" value="Unassembled WGS sequence"/>
</dbReference>
<feature type="non-terminal residue" evidence="1">
    <location>
        <position position="1"/>
    </location>
</feature>
<reference evidence="1 2" key="1">
    <citation type="submission" date="2024-02" db="EMBL/GenBank/DDBJ databases">
        <authorList>
            <person name="Vignale AGUSTIN F."/>
            <person name="Sosa J E."/>
            <person name="Modenutti C."/>
        </authorList>
    </citation>
    <scope>NUCLEOTIDE SEQUENCE [LARGE SCALE GENOMIC DNA]</scope>
</reference>
<protein>
    <submittedName>
        <fullName evidence="1">Uncharacterized protein</fullName>
    </submittedName>
</protein>
<comment type="caution">
    <text evidence="1">The sequence shown here is derived from an EMBL/GenBank/DDBJ whole genome shotgun (WGS) entry which is preliminary data.</text>
</comment>
<evidence type="ECO:0000313" key="1">
    <source>
        <dbReference type="EMBL" id="CAK9139739.1"/>
    </source>
</evidence>
<keyword evidence="2" id="KW-1185">Reference proteome</keyword>